<dbReference type="GO" id="GO:0005737">
    <property type="term" value="C:cytoplasm"/>
    <property type="evidence" value="ECO:0007669"/>
    <property type="project" value="UniProtKB-SubCell"/>
</dbReference>
<comment type="pathway">
    <text evidence="6 9">Amino-acid biosynthesis; L-proline biosynthesis; L-proline from L-glutamate 5-semialdehyde: step 1/1.</text>
</comment>
<evidence type="ECO:0000256" key="2">
    <source>
        <dbReference type="ARBA" id="ARBA00022650"/>
    </source>
</evidence>
<dbReference type="STRING" id="1423724.FC32_GL000118"/>
<dbReference type="FunFam" id="1.10.3730.10:FF:000001">
    <property type="entry name" value="Pyrroline-5-carboxylate reductase"/>
    <property type="match status" value="1"/>
</dbReference>
<comment type="function">
    <text evidence="5 6">Catalyzes the reduction of 1-pyrroline-5-carboxylate (PCA) to L-proline.</text>
</comment>
<dbReference type="Pfam" id="PF03807">
    <property type="entry name" value="F420_oxidored"/>
    <property type="match status" value="1"/>
</dbReference>
<comment type="catalytic activity">
    <reaction evidence="6 9">
        <text>L-proline + NADP(+) = (S)-1-pyrroline-5-carboxylate + NADPH + 2 H(+)</text>
        <dbReference type="Rhea" id="RHEA:14109"/>
        <dbReference type="ChEBI" id="CHEBI:15378"/>
        <dbReference type="ChEBI" id="CHEBI:17388"/>
        <dbReference type="ChEBI" id="CHEBI:57783"/>
        <dbReference type="ChEBI" id="CHEBI:58349"/>
        <dbReference type="ChEBI" id="CHEBI:60039"/>
        <dbReference type="EC" id="1.5.1.2"/>
    </reaction>
</comment>
<evidence type="ECO:0000256" key="3">
    <source>
        <dbReference type="ARBA" id="ARBA00022857"/>
    </source>
</evidence>
<evidence type="ECO:0000256" key="5">
    <source>
        <dbReference type="ARBA" id="ARBA00058118"/>
    </source>
</evidence>
<feature type="binding site" evidence="8">
    <location>
        <position position="35"/>
    </location>
    <ligand>
        <name>NADP(+)</name>
        <dbReference type="ChEBI" id="CHEBI:58349"/>
    </ligand>
</feature>
<keyword evidence="3 6" id="KW-0521">NADP</keyword>
<dbReference type="PANTHER" id="PTHR11645:SF0">
    <property type="entry name" value="PYRROLINE-5-CARBOXYLATE REDUCTASE 3"/>
    <property type="match status" value="1"/>
</dbReference>
<gene>
    <name evidence="6" type="primary">proC</name>
    <name evidence="12" type="ORF">FC32_GL000118</name>
</gene>
<dbReference type="SUPFAM" id="SSF48179">
    <property type="entry name" value="6-phosphogluconate dehydrogenase C-terminal domain-like"/>
    <property type="match status" value="1"/>
</dbReference>
<dbReference type="InterPro" id="IPR008927">
    <property type="entry name" value="6-PGluconate_DH-like_C_sf"/>
</dbReference>
<dbReference type="Proteomes" id="UP000051324">
    <property type="component" value="Unassembled WGS sequence"/>
</dbReference>
<dbReference type="UniPathway" id="UPA00098">
    <property type="reaction ID" value="UER00361"/>
</dbReference>
<keyword evidence="6" id="KW-0963">Cytoplasm</keyword>
<evidence type="ECO:0000256" key="1">
    <source>
        <dbReference type="ARBA" id="ARBA00005525"/>
    </source>
</evidence>
<dbReference type="InterPro" id="IPR053790">
    <property type="entry name" value="P5CR-like_CS"/>
</dbReference>
<keyword evidence="2 6" id="KW-0641">Proline biosynthesis</keyword>
<dbReference type="InterPro" id="IPR028939">
    <property type="entry name" value="P5C_Rdtase_cat_N"/>
</dbReference>
<feature type="domain" description="Pyrroline-5-carboxylate reductase dimerisation" evidence="11">
    <location>
        <begin position="165"/>
        <end position="267"/>
    </location>
</feature>
<dbReference type="Gene3D" id="3.40.50.720">
    <property type="entry name" value="NAD(P)-binding Rossmann-like Domain"/>
    <property type="match status" value="1"/>
</dbReference>
<evidence type="ECO:0000256" key="4">
    <source>
        <dbReference type="ARBA" id="ARBA00023002"/>
    </source>
</evidence>
<organism evidence="12 13">
    <name type="scientific">Ligilactobacillus apodemi DSM 16634 = JCM 16172</name>
    <dbReference type="NCBI Taxonomy" id="1423724"/>
    <lineage>
        <taxon>Bacteria</taxon>
        <taxon>Bacillati</taxon>
        <taxon>Bacillota</taxon>
        <taxon>Bacilli</taxon>
        <taxon>Lactobacillales</taxon>
        <taxon>Lactobacillaceae</taxon>
        <taxon>Ligilactobacillus</taxon>
    </lineage>
</organism>
<comment type="similarity">
    <text evidence="1 6 9">Belongs to the pyrroline-5-carboxylate reductase family.</text>
</comment>
<feature type="binding site" evidence="8">
    <location>
        <begin position="69"/>
        <end position="72"/>
    </location>
    <ligand>
        <name>NADP(+)</name>
        <dbReference type="ChEBI" id="CHEBI:58349"/>
    </ligand>
</feature>
<dbReference type="InterPro" id="IPR036291">
    <property type="entry name" value="NAD(P)-bd_dom_sf"/>
</dbReference>
<dbReference type="InterPro" id="IPR000304">
    <property type="entry name" value="Pyrroline-COOH_reductase"/>
</dbReference>
<feature type="binding site" evidence="8">
    <location>
        <position position="56"/>
    </location>
    <ligand>
        <name>NADPH</name>
        <dbReference type="ChEBI" id="CHEBI:57783"/>
    </ligand>
</feature>
<dbReference type="InterPro" id="IPR029036">
    <property type="entry name" value="P5CR_dimer"/>
</dbReference>
<dbReference type="Gene3D" id="1.10.3730.10">
    <property type="entry name" value="ProC C-terminal domain-like"/>
    <property type="match status" value="1"/>
</dbReference>
<evidence type="ECO:0000256" key="9">
    <source>
        <dbReference type="RuleBase" id="RU003903"/>
    </source>
</evidence>
<evidence type="ECO:0000259" key="10">
    <source>
        <dbReference type="Pfam" id="PF03807"/>
    </source>
</evidence>
<proteinExistence type="inferred from homology"/>
<comment type="subcellular location">
    <subcellularLocation>
        <location evidence="6">Cytoplasm</location>
    </subcellularLocation>
</comment>
<feature type="domain" description="Pyrroline-5-carboxylate reductase catalytic N-terminal" evidence="10">
    <location>
        <begin position="6"/>
        <end position="97"/>
    </location>
</feature>
<comment type="catalytic activity">
    <reaction evidence="6">
        <text>L-proline + NAD(+) = (S)-1-pyrroline-5-carboxylate + NADH + 2 H(+)</text>
        <dbReference type="Rhea" id="RHEA:14105"/>
        <dbReference type="ChEBI" id="CHEBI:15378"/>
        <dbReference type="ChEBI" id="CHEBI:17388"/>
        <dbReference type="ChEBI" id="CHEBI:57540"/>
        <dbReference type="ChEBI" id="CHEBI:57945"/>
        <dbReference type="ChEBI" id="CHEBI:60039"/>
        <dbReference type="EC" id="1.5.1.2"/>
    </reaction>
</comment>
<evidence type="ECO:0000259" key="11">
    <source>
        <dbReference type="Pfam" id="PF14748"/>
    </source>
</evidence>
<keyword evidence="6 9" id="KW-0028">Amino-acid biosynthesis</keyword>
<evidence type="ECO:0000313" key="13">
    <source>
        <dbReference type="Proteomes" id="UP000051324"/>
    </source>
</evidence>
<dbReference type="PIRSF" id="PIRSF000193">
    <property type="entry name" value="Pyrrol-5-carb_rd"/>
    <property type="match status" value="1"/>
</dbReference>
<evidence type="ECO:0000313" key="12">
    <source>
        <dbReference type="EMBL" id="KRL85373.1"/>
    </source>
</evidence>
<comment type="caution">
    <text evidence="12">The sequence shown here is derived from an EMBL/GenBank/DDBJ whole genome shotgun (WGS) entry which is preliminary data.</text>
</comment>
<dbReference type="PANTHER" id="PTHR11645">
    <property type="entry name" value="PYRROLINE-5-CARBOXYLATE REDUCTASE"/>
    <property type="match status" value="1"/>
</dbReference>
<reference evidence="12 13" key="1">
    <citation type="journal article" date="2015" name="Genome Announc.">
        <title>Expanding the biotechnology potential of lactobacilli through comparative genomics of 213 strains and associated genera.</title>
        <authorList>
            <person name="Sun Z."/>
            <person name="Harris H.M."/>
            <person name="McCann A."/>
            <person name="Guo C."/>
            <person name="Argimon S."/>
            <person name="Zhang W."/>
            <person name="Yang X."/>
            <person name="Jeffery I.B."/>
            <person name="Cooney J.C."/>
            <person name="Kagawa T.F."/>
            <person name="Liu W."/>
            <person name="Song Y."/>
            <person name="Salvetti E."/>
            <person name="Wrobel A."/>
            <person name="Rasinkangas P."/>
            <person name="Parkhill J."/>
            <person name="Rea M.C."/>
            <person name="O'Sullivan O."/>
            <person name="Ritari J."/>
            <person name="Douillard F.P."/>
            <person name="Paul Ross R."/>
            <person name="Yang R."/>
            <person name="Briner A.E."/>
            <person name="Felis G.E."/>
            <person name="de Vos W.M."/>
            <person name="Barrangou R."/>
            <person name="Klaenhammer T.R."/>
            <person name="Caufield P.W."/>
            <person name="Cui Y."/>
            <person name="Zhang H."/>
            <person name="O'Toole P.W."/>
        </authorList>
    </citation>
    <scope>NUCLEOTIDE SEQUENCE [LARGE SCALE GENOMIC DNA]</scope>
    <source>
        <strain evidence="12 13">DSM 16634</strain>
    </source>
</reference>
<dbReference type="EMBL" id="AZFT01000040">
    <property type="protein sequence ID" value="KRL85373.1"/>
    <property type="molecule type" value="Genomic_DNA"/>
</dbReference>
<dbReference type="AlphaFoldDB" id="A0A0R1TW53"/>
<evidence type="ECO:0000256" key="6">
    <source>
        <dbReference type="HAMAP-Rule" id="MF_01925"/>
    </source>
</evidence>
<evidence type="ECO:0000256" key="7">
    <source>
        <dbReference type="NCBIfam" id="TIGR00112"/>
    </source>
</evidence>
<dbReference type="SUPFAM" id="SSF51735">
    <property type="entry name" value="NAD(P)-binding Rossmann-fold domains"/>
    <property type="match status" value="1"/>
</dbReference>
<dbReference type="NCBIfam" id="TIGR00112">
    <property type="entry name" value="proC"/>
    <property type="match status" value="1"/>
</dbReference>
<dbReference type="EC" id="1.5.1.2" evidence="6 7"/>
<accession>A0A0R1TW53</accession>
<protein>
    <recommendedName>
        <fullName evidence="6 7">Pyrroline-5-carboxylate reductase</fullName>
        <shortName evidence="6">P5C reductase</shortName>
        <shortName evidence="6">P5CR</shortName>
        <ecNumber evidence="6 7">1.5.1.2</ecNumber>
    </recommendedName>
    <alternativeName>
        <fullName evidence="6">PCA reductase</fullName>
    </alternativeName>
</protein>
<evidence type="ECO:0000256" key="8">
    <source>
        <dbReference type="PIRSR" id="PIRSR000193-1"/>
    </source>
</evidence>
<sequence length="270" mass="29120">MKLMNLGFIGAGNMARAIINGWQTKELDAEIYLHSAHKTSYEPYAKEKGLKTCETNSEVVLQADYVFLAVKPIILGEVLTEIKAAVKRQKPVIVSMVTGVSVAEIAEHLELAENEVEIVRIMPNVNAEIAEAMTALHANQAVTPAHFEIVQQLFELIGKTEIMAERDFSTFVALAGSSPAYVYFFIDAMARAGVKYGLKKEQATKIAAQAVLGSAKKVLSDEKTPMQLVDDVCSPGGTTIAGLLALEEAGFMTAVVKGMDATINKDQGKA</sequence>
<dbReference type="GO" id="GO:0004735">
    <property type="term" value="F:pyrroline-5-carboxylate reductase activity"/>
    <property type="evidence" value="ECO:0007669"/>
    <property type="project" value="UniProtKB-UniRule"/>
</dbReference>
<feature type="binding site" evidence="8">
    <location>
        <begin position="9"/>
        <end position="14"/>
    </location>
    <ligand>
        <name>NADP(+)</name>
        <dbReference type="ChEBI" id="CHEBI:58349"/>
    </ligand>
</feature>
<dbReference type="Pfam" id="PF14748">
    <property type="entry name" value="P5CR_dimer"/>
    <property type="match status" value="1"/>
</dbReference>
<dbReference type="eggNOG" id="COG0345">
    <property type="taxonomic scope" value="Bacteria"/>
</dbReference>
<keyword evidence="13" id="KW-1185">Reference proteome</keyword>
<dbReference type="PATRIC" id="fig|1423724.4.peg.125"/>
<dbReference type="PROSITE" id="PS00521">
    <property type="entry name" value="P5CR"/>
    <property type="match status" value="1"/>
</dbReference>
<dbReference type="GO" id="GO:0055129">
    <property type="term" value="P:L-proline biosynthetic process"/>
    <property type="evidence" value="ECO:0007669"/>
    <property type="project" value="UniProtKB-UniRule"/>
</dbReference>
<dbReference type="HAMAP" id="MF_01925">
    <property type="entry name" value="P5C_reductase"/>
    <property type="match status" value="1"/>
</dbReference>
<name>A0A0R1TW53_9LACO</name>
<keyword evidence="4 6" id="KW-0560">Oxidoreductase</keyword>